<protein>
    <recommendedName>
        <fullName evidence="2">Glycosyl transferase family 28 C-terminal domain-containing protein</fullName>
    </recommendedName>
</protein>
<dbReference type="Gene3D" id="3.40.50.11190">
    <property type="match status" value="1"/>
</dbReference>
<gene>
    <name evidence="3" type="ORF">DK846_07835</name>
</gene>
<dbReference type="RefSeq" id="WP_109968361.1">
    <property type="nucleotide sequence ID" value="NZ_CP176093.1"/>
</dbReference>
<accession>A0A2V2MZF1</accession>
<sequence>MKNLIFRVDGGNVWGVSMGHVKRTLHLATELRQKYNITFLMQDYSDGVQYVQDNGWMVSTIPIGMDCSRYLLEYCERVNPDKIIFDLPEFNYPDFTKYARKNKIDLIVFDIKGLVKGDPSCIINDSFVSEFVQYDNVGKETKLFSGPEYFLLPRDYLVVKKPIIREEVKNVVISMGGSDPAGLTIKILSKLPLQASLHYHVIMGPAFQHYQDIAQLCNGISNVTLYKDPQNFIDILANADIAIIAAGRTLFECSYLGLPVVIIPSIDHESSTANEYSRMTGSVNLGIWKSEETPDKLDKTMELYLNNFELRKKMSESAKKIIDGKGISRILDIIALH</sequence>
<dbReference type="Pfam" id="PF04101">
    <property type="entry name" value="Glyco_tran_28_C"/>
    <property type="match status" value="1"/>
</dbReference>
<reference evidence="3 4" key="1">
    <citation type="submission" date="2018-05" db="EMBL/GenBank/DDBJ databases">
        <title>Draft genome of Methanospirillum lacunae Ki8-1.</title>
        <authorList>
            <person name="Dueholm M.S."/>
            <person name="Nielsen P.H."/>
            <person name="Bakmann L.F."/>
            <person name="Otzen D.E."/>
        </authorList>
    </citation>
    <scope>NUCLEOTIDE SEQUENCE [LARGE SCALE GENOMIC DNA]</scope>
    <source>
        <strain evidence="3 4">Ki8-1</strain>
    </source>
</reference>
<organism evidence="3 4">
    <name type="scientific">Methanospirillum lacunae</name>
    <dbReference type="NCBI Taxonomy" id="668570"/>
    <lineage>
        <taxon>Archaea</taxon>
        <taxon>Methanobacteriati</taxon>
        <taxon>Methanobacteriota</taxon>
        <taxon>Stenosarchaea group</taxon>
        <taxon>Methanomicrobia</taxon>
        <taxon>Methanomicrobiales</taxon>
        <taxon>Methanospirillaceae</taxon>
        <taxon>Methanospirillum</taxon>
    </lineage>
</organism>
<keyword evidence="4" id="KW-1185">Reference proteome</keyword>
<dbReference type="OrthoDB" id="10155at2157"/>
<comment type="caution">
    <text evidence="3">The sequence shown here is derived from an EMBL/GenBank/DDBJ whole genome shotgun (WGS) entry which is preliminary data.</text>
</comment>
<dbReference type="SUPFAM" id="SSF53756">
    <property type="entry name" value="UDP-Glycosyltransferase/glycogen phosphorylase"/>
    <property type="match status" value="1"/>
</dbReference>
<proteinExistence type="inferred from homology"/>
<evidence type="ECO:0000259" key="2">
    <source>
        <dbReference type="Pfam" id="PF04101"/>
    </source>
</evidence>
<evidence type="ECO:0000313" key="3">
    <source>
        <dbReference type="EMBL" id="PWR72849.1"/>
    </source>
</evidence>
<evidence type="ECO:0000313" key="4">
    <source>
        <dbReference type="Proteomes" id="UP000245657"/>
    </source>
</evidence>
<dbReference type="InterPro" id="IPR007235">
    <property type="entry name" value="Glyco_trans_28_C"/>
</dbReference>
<feature type="domain" description="Glycosyl transferase family 28 C-terminal" evidence="2">
    <location>
        <begin position="175"/>
        <end position="318"/>
    </location>
</feature>
<dbReference type="AlphaFoldDB" id="A0A2V2MZF1"/>
<dbReference type="GeneID" id="97548442"/>
<dbReference type="Gene3D" id="3.40.50.2000">
    <property type="entry name" value="Glycogen Phosphorylase B"/>
    <property type="match status" value="1"/>
</dbReference>
<name>A0A2V2MZF1_9EURY</name>
<dbReference type="PANTHER" id="PTHR21015:SF22">
    <property type="entry name" value="GLYCOSYLTRANSFERASE"/>
    <property type="match status" value="1"/>
</dbReference>
<dbReference type="GO" id="GO:0016758">
    <property type="term" value="F:hexosyltransferase activity"/>
    <property type="evidence" value="ECO:0007669"/>
    <property type="project" value="InterPro"/>
</dbReference>
<dbReference type="Proteomes" id="UP000245657">
    <property type="component" value="Unassembled WGS sequence"/>
</dbReference>
<comment type="similarity">
    <text evidence="1">Belongs to the glycosyltransferase 28 family.</text>
</comment>
<evidence type="ECO:0000256" key="1">
    <source>
        <dbReference type="ARBA" id="ARBA00006962"/>
    </source>
</evidence>
<dbReference type="EMBL" id="QGMY01000006">
    <property type="protein sequence ID" value="PWR72849.1"/>
    <property type="molecule type" value="Genomic_DNA"/>
</dbReference>
<dbReference type="PANTHER" id="PTHR21015">
    <property type="entry name" value="UDP-N-ACETYLGLUCOSAMINE--N-ACETYLMURAMYL-(PENTAPEPTIDE) PYROPHOSPHORYL-UNDECAPRENOL N-ACETYLGLUCOSAMINE TRANSFERASE 1"/>
    <property type="match status" value="1"/>
</dbReference>